<evidence type="ECO:0000313" key="9">
    <source>
        <dbReference type="Proteomes" id="UP000694388"/>
    </source>
</evidence>
<dbReference type="GO" id="GO:0005634">
    <property type="term" value="C:nucleus"/>
    <property type="evidence" value="ECO:0007669"/>
    <property type="project" value="UniProtKB-SubCell"/>
</dbReference>
<dbReference type="Ensembl" id="ENSEBUT00000002758.1">
    <property type="protein sequence ID" value="ENSEBUP00000002405.1"/>
    <property type="gene ID" value="ENSEBUG00000001871.1"/>
</dbReference>
<feature type="compositionally biased region" description="Polar residues" evidence="6">
    <location>
        <begin position="456"/>
        <end position="467"/>
    </location>
</feature>
<dbReference type="Proteomes" id="UP000694388">
    <property type="component" value="Unplaced"/>
</dbReference>
<dbReference type="Pfam" id="PF08447">
    <property type="entry name" value="PAS_3"/>
    <property type="match status" value="1"/>
</dbReference>
<dbReference type="Gene3D" id="3.30.450.20">
    <property type="entry name" value="PAS domain"/>
    <property type="match status" value="2"/>
</dbReference>
<feature type="compositionally biased region" description="Basic and acidic residues" evidence="6">
    <location>
        <begin position="256"/>
        <end position="268"/>
    </location>
</feature>
<evidence type="ECO:0000256" key="2">
    <source>
        <dbReference type="ARBA" id="ARBA00023015"/>
    </source>
</evidence>
<dbReference type="SUPFAM" id="SSF55785">
    <property type="entry name" value="PYP-like sensor domain (PAS domain)"/>
    <property type="match status" value="1"/>
</dbReference>
<evidence type="ECO:0000259" key="7">
    <source>
        <dbReference type="PROSITE" id="PS50112"/>
    </source>
</evidence>
<dbReference type="FunFam" id="3.30.450.20:FF:000047">
    <property type="entry name" value="SIM bHLH transcription factor 2"/>
    <property type="match status" value="1"/>
</dbReference>
<dbReference type="InterPro" id="IPR013655">
    <property type="entry name" value="PAS_fold_3"/>
</dbReference>
<dbReference type="Ensembl" id="ENSEBUT00000002773.1">
    <property type="protein sequence ID" value="ENSEBUP00000002420.1"/>
    <property type="gene ID" value="ENSEBUG00000001871.1"/>
</dbReference>
<feature type="region of interest" description="Disordered" evidence="6">
    <location>
        <begin position="223"/>
        <end position="242"/>
    </location>
</feature>
<dbReference type="SMART" id="SM00091">
    <property type="entry name" value="PAS"/>
    <property type="match status" value="1"/>
</dbReference>
<accession>A0A8C4NH61</accession>
<keyword evidence="4" id="KW-0804">Transcription</keyword>
<keyword evidence="3" id="KW-0238">DNA-binding</keyword>
<keyword evidence="5" id="KW-0539">Nucleus</keyword>
<dbReference type="PANTHER" id="PTHR23043:SF36">
    <property type="entry name" value="PROTEIN SINGLE-MINDED"/>
    <property type="match status" value="1"/>
</dbReference>
<dbReference type="AlphaFoldDB" id="A0A8C4NH61"/>
<dbReference type="PANTHER" id="PTHR23043">
    <property type="entry name" value="HYPOXIA-INDUCIBLE FACTOR 1 ALPHA"/>
    <property type="match status" value="1"/>
</dbReference>
<evidence type="ECO:0000313" key="8">
    <source>
        <dbReference type="Ensembl" id="ENSEBUP00000002405.1"/>
    </source>
</evidence>
<evidence type="ECO:0000256" key="1">
    <source>
        <dbReference type="ARBA" id="ARBA00004123"/>
    </source>
</evidence>
<dbReference type="SMART" id="SM00086">
    <property type="entry name" value="PAC"/>
    <property type="match status" value="1"/>
</dbReference>
<dbReference type="GO" id="GO:0000981">
    <property type="term" value="F:DNA-binding transcription factor activity, RNA polymerase II-specific"/>
    <property type="evidence" value="ECO:0007669"/>
    <property type="project" value="TreeGrafter"/>
</dbReference>
<sequence>MTAVLSFHQPFHSHFAQEFEIERSFFLRMKCVLAKRNAGLTCGGYKVIHCSGYLKVRPCSLDVSPYEGCYQNVGLVAVGHSLPPSAVTEIKLHSNMFMFRASLDMKLIFLDSRVSELTGYEPQDLIEKTLYHHVHGCDVFHLRYAHHLLLVKGQMTTKYYRFLARQGGWVWVQSCATIVHNSRSSRPHCIVSVNYVLTNIEYKQLQLSLDQITARKSLPELVSTTGGVSEPRRANKPRVHRARNRARLSPYPHGPLFERDHTWEEDPSRNSSPPHCVFSAGHGFPLSHGEPPTYEDAHFSSASEPSFPACSPYETPNSRFPLPVAVPHTPEGDCRWHLTRPALFPSLQASCEQRHGLGTVLATPPQSFQLAAGSAGGGLWHGQTGAVGTGLTLQPQASEDFSVETFHVSRPMAATGEPSRIESLIHVTQQLIKAEERCAPPTRKMHEMSKARGGSTKFTSERTPFTTRSRREQPLNSFKRSPERHCRYGSLGLQVGTAGAAGKGSPGTNQDLKACGLLTFDSIEVDRASSSSPEYPLRYTSQGSPEAGSPCTYTGYALRHGCYGIEGKAYTHHLGFGGRTCVEAGAHAMRCPSEPGHLSNGTSVIIMNGR</sequence>
<evidence type="ECO:0000256" key="4">
    <source>
        <dbReference type="ARBA" id="ARBA00023163"/>
    </source>
</evidence>
<keyword evidence="9" id="KW-1185">Reference proteome</keyword>
<dbReference type="PROSITE" id="PS50112">
    <property type="entry name" value="PAS"/>
    <property type="match status" value="1"/>
</dbReference>
<dbReference type="InterPro" id="IPR035965">
    <property type="entry name" value="PAS-like_dom_sf"/>
</dbReference>
<feature type="region of interest" description="Disordered" evidence="6">
    <location>
        <begin position="442"/>
        <end position="481"/>
    </location>
</feature>
<dbReference type="InterPro" id="IPR001610">
    <property type="entry name" value="PAC"/>
</dbReference>
<dbReference type="GeneTree" id="ENSGT00940000156143"/>
<evidence type="ECO:0000256" key="6">
    <source>
        <dbReference type="SAM" id="MobiDB-lite"/>
    </source>
</evidence>
<organism evidence="8 9">
    <name type="scientific">Eptatretus burgeri</name>
    <name type="common">Inshore hagfish</name>
    <dbReference type="NCBI Taxonomy" id="7764"/>
    <lineage>
        <taxon>Eukaryota</taxon>
        <taxon>Metazoa</taxon>
        <taxon>Chordata</taxon>
        <taxon>Craniata</taxon>
        <taxon>Vertebrata</taxon>
        <taxon>Cyclostomata</taxon>
        <taxon>Myxini</taxon>
        <taxon>Myxiniformes</taxon>
        <taxon>Myxinidae</taxon>
        <taxon>Eptatretinae</taxon>
        <taxon>Eptatretus</taxon>
    </lineage>
</organism>
<name>A0A8C4NH61_EPTBU</name>
<evidence type="ECO:0000256" key="5">
    <source>
        <dbReference type="ARBA" id="ARBA00023242"/>
    </source>
</evidence>
<dbReference type="CDD" id="cd00130">
    <property type="entry name" value="PAS"/>
    <property type="match status" value="1"/>
</dbReference>
<dbReference type="InterPro" id="IPR000014">
    <property type="entry name" value="PAS"/>
</dbReference>
<reference evidence="8" key="1">
    <citation type="submission" date="2025-05" db="UniProtKB">
        <authorList>
            <consortium name="Ensembl"/>
        </authorList>
    </citation>
    <scope>IDENTIFICATION</scope>
</reference>
<evidence type="ECO:0000256" key="3">
    <source>
        <dbReference type="ARBA" id="ARBA00023125"/>
    </source>
</evidence>
<protein>
    <recommendedName>
        <fullName evidence="7">PAS domain-containing protein</fullName>
    </recommendedName>
</protein>
<keyword evidence="2" id="KW-0805">Transcription regulation</keyword>
<feature type="region of interest" description="Disordered" evidence="6">
    <location>
        <begin position="249"/>
        <end position="276"/>
    </location>
</feature>
<proteinExistence type="predicted"/>
<dbReference type="GO" id="GO:0000977">
    <property type="term" value="F:RNA polymerase II transcription regulatory region sequence-specific DNA binding"/>
    <property type="evidence" value="ECO:0007669"/>
    <property type="project" value="TreeGrafter"/>
</dbReference>
<comment type="subcellular location">
    <subcellularLocation>
        <location evidence="1">Nucleus</location>
    </subcellularLocation>
</comment>
<feature type="domain" description="PAS" evidence="7">
    <location>
        <begin position="98"/>
        <end position="153"/>
    </location>
</feature>